<dbReference type="AlphaFoldDB" id="A0AAD8SXE0"/>
<proteinExistence type="predicted"/>
<gene>
    <name evidence="1" type="ORF">QYE76_053544</name>
</gene>
<evidence type="ECO:0000313" key="1">
    <source>
        <dbReference type="EMBL" id="KAK1665385.1"/>
    </source>
</evidence>
<dbReference type="Proteomes" id="UP001231189">
    <property type="component" value="Unassembled WGS sequence"/>
</dbReference>
<organism evidence="1 2">
    <name type="scientific">Lolium multiflorum</name>
    <name type="common">Italian ryegrass</name>
    <name type="synonym">Lolium perenne subsp. multiflorum</name>
    <dbReference type="NCBI Taxonomy" id="4521"/>
    <lineage>
        <taxon>Eukaryota</taxon>
        <taxon>Viridiplantae</taxon>
        <taxon>Streptophyta</taxon>
        <taxon>Embryophyta</taxon>
        <taxon>Tracheophyta</taxon>
        <taxon>Spermatophyta</taxon>
        <taxon>Magnoliopsida</taxon>
        <taxon>Liliopsida</taxon>
        <taxon>Poales</taxon>
        <taxon>Poaceae</taxon>
        <taxon>BOP clade</taxon>
        <taxon>Pooideae</taxon>
        <taxon>Poodae</taxon>
        <taxon>Poeae</taxon>
        <taxon>Poeae Chloroplast Group 2 (Poeae type)</taxon>
        <taxon>Loliodinae</taxon>
        <taxon>Loliinae</taxon>
        <taxon>Lolium</taxon>
    </lineage>
</organism>
<reference evidence="1" key="1">
    <citation type="submission" date="2023-07" db="EMBL/GenBank/DDBJ databases">
        <title>A chromosome-level genome assembly of Lolium multiflorum.</title>
        <authorList>
            <person name="Chen Y."/>
            <person name="Copetti D."/>
            <person name="Kolliker R."/>
            <person name="Studer B."/>
        </authorList>
    </citation>
    <scope>NUCLEOTIDE SEQUENCE</scope>
    <source>
        <strain evidence="1">02402/16</strain>
        <tissue evidence="1">Leaf</tissue>
    </source>
</reference>
<dbReference type="EMBL" id="JAUUTY010000003">
    <property type="protein sequence ID" value="KAK1665385.1"/>
    <property type="molecule type" value="Genomic_DNA"/>
</dbReference>
<evidence type="ECO:0000313" key="2">
    <source>
        <dbReference type="Proteomes" id="UP001231189"/>
    </source>
</evidence>
<comment type="caution">
    <text evidence="1">The sequence shown here is derived from an EMBL/GenBank/DDBJ whole genome shotgun (WGS) entry which is preliminary data.</text>
</comment>
<protein>
    <submittedName>
        <fullName evidence="1">Uncharacterized protein</fullName>
    </submittedName>
</protein>
<sequence>MKKVAADVLAFAGIHVTTLQLYNHIRNWRTKWSVILKIKIDRILYWSEDVRCFCAADEDTADDYIQRYPRHRPYIGTPITNYAQMKTIFTPRLVCRAQLF</sequence>
<name>A0AAD8SXE0_LOLMU</name>
<accession>A0AAD8SXE0</accession>
<keyword evidence="2" id="KW-1185">Reference proteome</keyword>